<dbReference type="AlphaFoldDB" id="A0A0B5FR44"/>
<dbReference type="EMBL" id="CP010311">
    <property type="protein sequence ID" value="AJF07109.1"/>
    <property type="molecule type" value="Genomic_DNA"/>
</dbReference>
<dbReference type="GO" id="GO:0005524">
    <property type="term" value="F:ATP binding"/>
    <property type="evidence" value="ECO:0007669"/>
    <property type="project" value="InterPro"/>
</dbReference>
<protein>
    <recommendedName>
        <fullName evidence="5">ATPase AAA-type core domain-containing protein</fullName>
    </recommendedName>
</protein>
<dbReference type="Gene3D" id="3.40.50.300">
    <property type="entry name" value="P-loop containing nucleotide triphosphate hydrolases"/>
    <property type="match status" value="1"/>
</dbReference>
<feature type="domain" description="AAA ATPase AAA+ lid" evidence="2">
    <location>
        <begin position="218"/>
        <end position="261"/>
    </location>
</feature>
<proteinExistence type="predicted"/>
<dbReference type="SUPFAM" id="SSF52540">
    <property type="entry name" value="P-loop containing nucleoside triphosphate hydrolases"/>
    <property type="match status" value="1"/>
</dbReference>
<accession>A0A0B5FR44</accession>
<dbReference type="GO" id="GO:0016887">
    <property type="term" value="F:ATP hydrolysis activity"/>
    <property type="evidence" value="ECO:0007669"/>
    <property type="project" value="InterPro"/>
</dbReference>
<dbReference type="OrthoDB" id="9809379at2"/>
<feature type="domain" description="ATPase AAA-type core" evidence="1">
    <location>
        <begin position="57"/>
        <end position="194"/>
    </location>
</feature>
<gene>
    <name evidence="3" type="ORF">GSUB_11800</name>
</gene>
<evidence type="ECO:0000259" key="2">
    <source>
        <dbReference type="Pfam" id="PF17862"/>
    </source>
</evidence>
<dbReference type="Pfam" id="PF17862">
    <property type="entry name" value="AAA_lid_3"/>
    <property type="match status" value="1"/>
</dbReference>
<organism evidence="3 4">
    <name type="scientific">Geoalkalibacter subterraneus</name>
    <dbReference type="NCBI Taxonomy" id="483547"/>
    <lineage>
        <taxon>Bacteria</taxon>
        <taxon>Pseudomonadati</taxon>
        <taxon>Thermodesulfobacteriota</taxon>
        <taxon>Desulfuromonadia</taxon>
        <taxon>Desulfuromonadales</taxon>
        <taxon>Geoalkalibacteraceae</taxon>
        <taxon>Geoalkalibacter</taxon>
    </lineage>
</organism>
<dbReference type="KEGG" id="gsb:GSUB_11800"/>
<dbReference type="STRING" id="483547.GSUB_11800"/>
<dbReference type="HOGENOM" id="CLU_949167_0_0_7"/>
<dbReference type="InterPro" id="IPR027417">
    <property type="entry name" value="P-loop_NTPase"/>
</dbReference>
<dbReference type="PANTHER" id="PTHR23077:SF117">
    <property type="entry name" value="AAA+ ATPASE DOMAIN-CONTAINING PROTEIN"/>
    <property type="match status" value="1"/>
</dbReference>
<evidence type="ECO:0000313" key="3">
    <source>
        <dbReference type="EMBL" id="AJF07109.1"/>
    </source>
</evidence>
<evidence type="ECO:0000259" key="1">
    <source>
        <dbReference type="Pfam" id="PF00004"/>
    </source>
</evidence>
<evidence type="ECO:0000313" key="4">
    <source>
        <dbReference type="Proteomes" id="UP000035036"/>
    </source>
</evidence>
<dbReference type="InterPro" id="IPR041569">
    <property type="entry name" value="AAA_lid_3"/>
</dbReference>
<dbReference type="InterPro" id="IPR003959">
    <property type="entry name" value="ATPase_AAA_core"/>
</dbReference>
<dbReference type="Proteomes" id="UP000035036">
    <property type="component" value="Chromosome"/>
</dbReference>
<dbReference type="Pfam" id="PF00004">
    <property type="entry name" value="AAA"/>
    <property type="match status" value="1"/>
</dbReference>
<reference evidence="3 4" key="1">
    <citation type="journal article" date="2015" name="Genome Announc.">
        <title>Genomes of Geoalkalibacter ferrihydriticus Z-0531T and Geoalkalibacter subterraneus Red1T, Two Haloalkaliphilic Metal-Reducing Deltaproteobacteria.</title>
        <authorList>
            <person name="Badalamenti J.P."/>
            <person name="Krajmalnik-Brown R."/>
            <person name="Torres C.I."/>
            <person name="Bond D.R."/>
        </authorList>
    </citation>
    <scope>NUCLEOTIDE SEQUENCE [LARGE SCALE GENOMIC DNA]</scope>
    <source>
        <strain evidence="3 4">Red1</strain>
    </source>
</reference>
<dbReference type="InterPro" id="IPR050168">
    <property type="entry name" value="AAA_ATPase_domain"/>
</dbReference>
<evidence type="ECO:0008006" key="5">
    <source>
        <dbReference type="Google" id="ProtNLM"/>
    </source>
</evidence>
<name>A0A0B5FR44_9BACT</name>
<dbReference type="RefSeq" id="WP_040200950.1">
    <property type="nucleotide sequence ID" value="NZ_CP010311.1"/>
</dbReference>
<keyword evidence="4" id="KW-1185">Reference proteome</keyword>
<dbReference type="PANTHER" id="PTHR23077">
    <property type="entry name" value="AAA-FAMILY ATPASE"/>
    <property type="match status" value="1"/>
</dbReference>
<dbReference type="Gene3D" id="1.10.8.60">
    <property type="match status" value="1"/>
</dbReference>
<sequence>MHRKLSNIFYEVRDPLLEWDDIGGYSEVKQTLREMVCLPLMKPGLISLHNLGLPAGVMMWGPLGTGITMLAEACAREAGVSFVYISGQEMLGKGGELVEAFDCAVHEAPCVLFVSDCEWLAPRAGCDYEWGPGNFRAIPPTFADKDLSRLFIEQVDRINSVANVALMGSCYRIDTVDQALIKEKKRFNRKVFVPPPTADDREGMLEIYLKRMPNLADDVDRRALAEAAEGYVGWDIESLCKRATVNAIKEDARIVTMAHFTKALEEIRPFLTPDMTEKYHRIRTMDCPHHYEF</sequence>